<evidence type="ECO:0000313" key="10">
    <source>
        <dbReference type="Proteomes" id="UP001244341"/>
    </source>
</evidence>
<evidence type="ECO:0000256" key="1">
    <source>
        <dbReference type="ARBA" id="ARBA00004430"/>
    </source>
</evidence>
<protein>
    <submittedName>
        <fullName evidence="9">Uncharacterized protein</fullName>
    </submittedName>
</protein>
<dbReference type="SMART" id="SM00369">
    <property type="entry name" value="LRR_TYP"/>
    <property type="match status" value="5"/>
</dbReference>
<dbReference type="Gene3D" id="3.80.10.10">
    <property type="entry name" value="Ribonuclease Inhibitor"/>
    <property type="match status" value="1"/>
</dbReference>
<dbReference type="Pfam" id="PF24671">
    <property type="entry name" value="DRC7_C"/>
    <property type="match status" value="1"/>
</dbReference>
<dbReference type="EMBL" id="CP126215">
    <property type="protein sequence ID" value="WIA17354.1"/>
    <property type="molecule type" value="Genomic_DNA"/>
</dbReference>
<feature type="compositionally biased region" description="Low complexity" evidence="6">
    <location>
        <begin position="812"/>
        <end position="848"/>
    </location>
</feature>
<feature type="region of interest" description="Disordered" evidence="6">
    <location>
        <begin position="805"/>
        <end position="860"/>
    </location>
</feature>
<dbReference type="SUPFAM" id="SSF52058">
    <property type="entry name" value="L domain-like"/>
    <property type="match status" value="1"/>
</dbReference>
<dbReference type="InterPro" id="IPR033551">
    <property type="entry name" value="DRC7/lobo"/>
</dbReference>
<evidence type="ECO:0000256" key="4">
    <source>
        <dbReference type="ARBA" id="ARBA00022737"/>
    </source>
</evidence>
<dbReference type="InterPro" id="IPR001611">
    <property type="entry name" value="Leu-rich_rpt"/>
</dbReference>
<keyword evidence="3" id="KW-0433">Leucine-rich repeat</keyword>
<keyword evidence="5" id="KW-0206">Cytoskeleton</keyword>
<dbReference type="InterPro" id="IPR003591">
    <property type="entry name" value="Leu-rich_rpt_typical-subtyp"/>
</dbReference>
<evidence type="ECO:0000313" key="9">
    <source>
        <dbReference type="EMBL" id="WIA17354.1"/>
    </source>
</evidence>
<feature type="compositionally biased region" description="Basic and acidic residues" evidence="6">
    <location>
        <begin position="1106"/>
        <end position="1115"/>
    </location>
</feature>
<gene>
    <name evidence="9" type="ORF">OEZ85_014216</name>
</gene>
<keyword evidence="2" id="KW-0963">Cytoplasm</keyword>
<dbReference type="Pfam" id="PF24681">
    <property type="entry name" value="Kelch_KLHDC2_KLHL20_DRC7"/>
    <property type="match status" value="1"/>
</dbReference>
<evidence type="ECO:0000259" key="8">
    <source>
        <dbReference type="Pfam" id="PF24671"/>
    </source>
</evidence>
<feature type="region of interest" description="Disordered" evidence="6">
    <location>
        <begin position="1092"/>
        <end position="1142"/>
    </location>
</feature>
<feature type="domain" description="Dynein regulatory complex subunit 7 MORN" evidence="7">
    <location>
        <begin position="1159"/>
        <end position="1296"/>
    </location>
</feature>
<sequence length="1633" mass="177058">MPPEVLEERLVECRQTYKLNVGYAGLPQLPAGFVDLVKKYNPHVAELELSSNNLTDLPDSITELQAIRILRFKYNQLRRVPSAVSRLPQLLTLELSGNQITRLDSGIAHATTLKELDLSGNLLVELPHSLATLPKLEVLRLENNRLEALPDNIGELPSLTKLDISTNCLRQLPASMGRLKRIQRIDAANNMLVRVPPSMGHLKTIKELNLRYNNLDDKYKAKAEEGLSRLLAFLREEEERERLEEVERLRPIGTAVGPYMEYRCKAEASQQLKTEFGEFNVDNRCWIRTGFSLTQVNNMVYVFGGQLVKDGSVSHELFWMTSERMEWHAQPTRGDRPCGRYGHVAVYDPDHHQLVVFGGRNADKKRLSDVAVLDLDSFTWRRPAVSGTAPSPREGAAAVYHAGHMVVFAGHATGGRTNDLLLLELSGWTWTQPNTSGTAPSPRSCAAITVGNGHHLIIHGGRNNFVLDDMHVLDLLTRTWIDVSPKGMLPPPRHSHMLHMHNDWLYLFGGVNELGASTVSLFKAHISRTAMDRAGALHAAAAGNGGLGPGGLDAADVAGAAVEIEWQELDPELPYNKDRAGVMQQGQLRCYQLGSATLGRTMNEDDAEKGLVYWDVFKTAKLDSFKPKAVAAGSDGEGAARAQGGSTKSSRVQHTTHSAGKMPASFTSNSKKEQKMLAYVRDFQRVFQELYPHRRPMPLTPLNECGVPKFVCTTLRPSLPPFPELHTLEGCAKFVSEFLTYELLEEPLHPPSHMPSPISSSSSKGGGPGASEGAAGDDLGKKKKYVVRPKPQLVSKYLQEHGDPAVQDEAGDTAGTATAETPEPGARAKAAAADEAAVSAGGEESQAEVTAEEQQHKKQRNNRVHAWVLVLPGRREVSEPVFVEPATGRSVSPTSPDCPYTGVEMIWNAYNAWICMQMPEPHSDSRAVPGSISWELTNPALWEQVLNERQTRPPRFELPAADNTRAAGGHAAPGLASRPGMASTMNASSMMTSMMRPRTPSTFNLPRTPTLGSGGGGGAVVPGTPSGLSRAPSHRVPPLGTAAASAAGVSGTGVVPGTPGGPEGMRGGAAASTAGMDAAAAAAASSGVLVVGHPGTPSRGPASEYARSEYARSEMGDGSATGNGTADEQGPEHDLLPDLPPSWVPKLTIPRDMLDMRCPRGSRTTLYKRCVHEIYAGFGECARWDGLVERVTKYADDARHVVVEVREVFARRKDKLKERRSYPQQDAVQEFFLPGSLFAVKSLHTVRGERRTINFYSAARLDGLVCREELVGKKLIERFSGRDDKLEYRSATFGVSLSSSGAAGGGAGMAGGGFGADGRPLPQQLGLLGETTAATGAAGGAAAAGAGASAGQDRALPILKMTEKFGRNPNKPADEDVAKRVFYLDQGKTMLCFQHGEGRLTSGYLVFHKDGQAQAVQVDPLAPRPSARQLLEAYKALQAAEKEVLQHVRDSEWEGREIGRTRSNQEQSIALEAPYYDICRIQADDSDDEPADSEAAACDYLLPFLPPGMASVGSSAASGSAGSLTREQALAVRERCLLALKDRLIERANIIQARLEEEQAALARRQASYARDRDALTAAEEEEYEHAADEAAFRIGILQRRLARHEEAALQKYYELDKKLRNDARLAVLLMPV</sequence>
<feature type="domain" description="Dynein regulatory complex subunit 7 C-terminal" evidence="8">
    <location>
        <begin position="1523"/>
        <end position="1629"/>
    </location>
</feature>
<dbReference type="Proteomes" id="UP001244341">
    <property type="component" value="Chromosome 8b"/>
</dbReference>
<feature type="region of interest" description="Disordered" evidence="6">
    <location>
        <begin position="628"/>
        <end position="670"/>
    </location>
</feature>
<accession>A0ABY8U7J1</accession>
<dbReference type="InterPro" id="IPR032675">
    <property type="entry name" value="LRR_dom_sf"/>
</dbReference>
<dbReference type="SMART" id="SM00364">
    <property type="entry name" value="LRR_BAC"/>
    <property type="match status" value="6"/>
</dbReference>
<evidence type="ECO:0000256" key="3">
    <source>
        <dbReference type="ARBA" id="ARBA00022614"/>
    </source>
</evidence>
<evidence type="ECO:0000259" key="7">
    <source>
        <dbReference type="Pfam" id="PF24667"/>
    </source>
</evidence>
<dbReference type="InterPro" id="IPR056291">
    <property type="entry name" value="MORN_DRC7"/>
</dbReference>
<dbReference type="Pfam" id="PF13516">
    <property type="entry name" value="LRR_6"/>
    <property type="match status" value="1"/>
</dbReference>
<proteinExistence type="predicted"/>
<dbReference type="PANTHER" id="PTHR35249">
    <property type="entry name" value="DYNEIN REGULATORY COMPLEX SUBUNIT 7"/>
    <property type="match status" value="1"/>
</dbReference>
<keyword evidence="4" id="KW-0677">Repeat</keyword>
<dbReference type="Pfam" id="PF00560">
    <property type="entry name" value="LRR_1"/>
    <property type="match status" value="1"/>
</dbReference>
<feature type="compositionally biased region" description="Polar residues" evidence="6">
    <location>
        <begin position="644"/>
        <end position="658"/>
    </location>
</feature>
<comment type="subcellular location">
    <subcellularLocation>
        <location evidence="1">Cytoplasm</location>
        <location evidence="1">Cytoskeleton</location>
        <location evidence="1">Cilium axoneme</location>
    </subcellularLocation>
</comment>
<dbReference type="PANTHER" id="PTHR35249:SF2">
    <property type="entry name" value="DYNEIN REGULATORY COMPLEX SUBUNIT 7"/>
    <property type="match status" value="1"/>
</dbReference>
<reference evidence="9 10" key="1">
    <citation type="submission" date="2023-05" db="EMBL/GenBank/DDBJ databases">
        <title>A 100% complete, gapless, phased diploid assembly of the Scenedesmus obliquus UTEX 3031 genome.</title>
        <authorList>
            <person name="Biondi T.C."/>
            <person name="Hanschen E.R."/>
            <person name="Kwon T."/>
            <person name="Eng W."/>
            <person name="Kruse C.P.S."/>
            <person name="Koehler S.I."/>
            <person name="Kunde Y."/>
            <person name="Gleasner C.D."/>
            <person name="You Mak K.T."/>
            <person name="Polle J."/>
            <person name="Hovde B.T."/>
            <person name="Starkenburg S.R."/>
        </authorList>
    </citation>
    <scope>NUCLEOTIDE SEQUENCE [LARGE SCALE GENOMIC DNA]</scope>
    <source>
        <strain evidence="9 10">DOE0152z</strain>
    </source>
</reference>
<name>A0ABY8U7J1_TETOB</name>
<evidence type="ECO:0000256" key="5">
    <source>
        <dbReference type="ARBA" id="ARBA00023212"/>
    </source>
</evidence>
<evidence type="ECO:0000256" key="2">
    <source>
        <dbReference type="ARBA" id="ARBA00022490"/>
    </source>
</evidence>
<feature type="region of interest" description="Disordered" evidence="6">
    <location>
        <begin position="959"/>
        <end position="983"/>
    </location>
</feature>
<keyword evidence="10" id="KW-1185">Reference proteome</keyword>
<dbReference type="InterPro" id="IPR056292">
    <property type="entry name" value="DRC7_C"/>
</dbReference>
<dbReference type="Pfam" id="PF24667">
    <property type="entry name" value="MORN_DRC7"/>
    <property type="match status" value="2"/>
</dbReference>
<dbReference type="Pfam" id="PF13855">
    <property type="entry name" value="LRR_8"/>
    <property type="match status" value="2"/>
</dbReference>
<feature type="region of interest" description="Disordered" evidence="6">
    <location>
        <begin position="749"/>
        <end position="782"/>
    </location>
</feature>
<feature type="domain" description="Dynein regulatory complex subunit 7 MORN" evidence="7">
    <location>
        <begin position="1351"/>
        <end position="1472"/>
    </location>
</feature>
<dbReference type="InterPro" id="IPR015915">
    <property type="entry name" value="Kelch-typ_b-propeller"/>
</dbReference>
<dbReference type="SUPFAM" id="SSF117281">
    <property type="entry name" value="Kelch motif"/>
    <property type="match status" value="1"/>
</dbReference>
<organism evidence="9 10">
    <name type="scientific">Tetradesmus obliquus</name>
    <name type="common">Green alga</name>
    <name type="synonym">Acutodesmus obliquus</name>
    <dbReference type="NCBI Taxonomy" id="3088"/>
    <lineage>
        <taxon>Eukaryota</taxon>
        <taxon>Viridiplantae</taxon>
        <taxon>Chlorophyta</taxon>
        <taxon>core chlorophytes</taxon>
        <taxon>Chlorophyceae</taxon>
        <taxon>CS clade</taxon>
        <taxon>Sphaeropleales</taxon>
        <taxon>Scenedesmaceae</taxon>
        <taxon>Tetradesmus</taxon>
    </lineage>
</organism>
<evidence type="ECO:0000256" key="6">
    <source>
        <dbReference type="SAM" id="MobiDB-lite"/>
    </source>
</evidence>
<dbReference type="Gene3D" id="2.120.10.80">
    <property type="entry name" value="Kelch-type beta propeller"/>
    <property type="match status" value="2"/>
</dbReference>
<dbReference type="PROSITE" id="PS51450">
    <property type="entry name" value="LRR"/>
    <property type="match status" value="1"/>
</dbReference>